<evidence type="ECO:0000313" key="1">
    <source>
        <dbReference type="EMBL" id="CRH06874.1"/>
    </source>
</evidence>
<accession>A0A1S7LL77</accession>
<organism evidence="1">
    <name type="scientific">Magnetococcus massalia (strain MO-1)</name>
    <dbReference type="NCBI Taxonomy" id="451514"/>
    <lineage>
        <taxon>Bacteria</taxon>
        <taxon>Pseudomonadati</taxon>
        <taxon>Pseudomonadota</taxon>
        <taxon>Magnetococcia</taxon>
        <taxon>Magnetococcales</taxon>
        <taxon>Magnetococcaceae</taxon>
        <taxon>Magnetococcus</taxon>
    </lineage>
</organism>
<dbReference type="EMBL" id="LO017727">
    <property type="protein sequence ID" value="CRH06874.1"/>
    <property type="molecule type" value="Genomic_DNA"/>
</dbReference>
<protein>
    <submittedName>
        <fullName evidence="1">Uncharacterized protein</fullName>
    </submittedName>
</protein>
<proteinExistence type="predicted"/>
<reference evidence="1" key="1">
    <citation type="submission" date="2015-04" db="EMBL/GenBank/DDBJ databases">
        <authorList>
            <person name="Syromyatnikov M.Y."/>
            <person name="Popov V.N."/>
        </authorList>
    </citation>
    <scope>NUCLEOTIDE SEQUENCE</scope>
    <source>
        <strain evidence="1">MO-1</strain>
    </source>
</reference>
<gene>
    <name evidence="1" type="ORF">MAGMO_2722</name>
</gene>
<dbReference type="AlphaFoldDB" id="A0A1S7LL77"/>
<sequence length="37" mass="4475">MDWIGLERILNRVHIGVHRFLRDLLDNHLHGIKQMEV</sequence>
<name>A0A1S7LL77_MAGMO</name>